<proteinExistence type="predicted"/>
<feature type="chain" id="PRO_5001710652" evidence="1">
    <location>
        <begin position="29"/>
        <end position="357"/>
    </location>
</feature>
<dbReference type="eggNOG" id="ENOG5033P06">
    <property type="taxonomic scope" value="Bacteria"/>
</dbReference>
<dbReference type="HOGENOM" id="CLU_849699_0_0_11"/>
<keyword evidence="3" id="KW-1185">Reference proteome</keyword>
<dbReference type="AlphaFoldDB" id="A0A075V351"/>
<evidence type="ECO:0000313" key="2">
    <source>
        <dbReference type="EMBL" id="AIG79588.1"/>
    </source>
</evidence>
<sequence>MGRKRLRAFAIVVLSVLASTLLVGASQARTVSAPSGKLNWVVSVGGFRTDADRNYVRLGYLVFNPADNTVAHNFWTWSQAGFPVPVDSGDVYYCGDWAPGTNPRNNCPIKTAPGFTGAPNGHFTGTYAENSGQVAITWTSSTVDGTTTPVNLTETWAVSETRPGLGRLQLVSDNYSITSGIAYGSNASLAQTSKAPMSSVRATQRSYLLEGQGVNRRAITNWTRGSSGALGVGPAWNKCDDGSCLGYVQYDSGCDPTSCCLPGAGYEACAKKIIDTGDRRFYYLSDAFGGRRNSYEFWCECLSYNGCYLGNSHVRPLLQVIDDAGAFQGWVGAEVSPDRNGSRDPSAEYYSSFALVA</sequence>
<evidence type="ECO:0000313" key="3">
    <source>
        <dbReference type="Proteomes" id="UP000028492"/>
    </source>
</evidence>
<feature type="signal peptide" evidence="1">
    <location>
        <begin position="1"/>
        <end position="28"/>
    </location>
</feature>
<name>A0A075V351_9PSEU</name>
<accession>A0A075V351</accession>
<keyword evidence="1" id="KW-0732">Signal</keyword>
<dbReference type="STRING" id="208439.AJAP_33900"/>
<dbReference type="EMBL" id="CP008953">
    <property type="protein sequence ID" value="AIG79588.1"/>
    <property type="molecule type" value="Genomic_DNA"/>
</dbReference>
<gene>
    <name evidence="2" type="ORF">AJAP_33900</name>
</gene>
<reference evidence="2 3" key="1">
    <citation type="journal article" date="2014" name="J. Biotechnol.">
        <title>Complete genome sequence of the actinobacterium Amycolatopsis japonica MG417-CF17(T) (=DSM 44213T) producing (S,S)-N,N'-ethylenediaminedisuccinic acid.</title>
        <authorList>
            <person name="Stegmann E."/>
            <person name="Albersmeier A."/>
            <person name="Spohn M."/>
            <person name="Gert H."/>
            <person name="Weber T."/>
            <person name="Wohlleben W."/>
            <person name="Kalinowski J."/>
            <person name="Ruckert C."/>
        </authorList>
    </citation>
    <scope>NUCLEOTIDE SEQUENCE [LARGE SCALE GENOMIC DNA]</scope>
    <source>
        <strain evidence="3">MG417-CF17 (DSM 44213)</strain>
    </source>
</reference>
<dbReference type="RefSeq" id="WP_038518938.1">
    <property type="nucleotide sequence ID" value="NZ_CP008953.1"/>
</dbReference>
<protein>
    <submittedName>
        <fullName evidence="2">Uncharacterized protein</fullName>
    </submittedName>
</protein>
<organism evidence="2 3">
    <name type="scientific">Amycolatopsis japonica</name>
    <dbReference type="NCBI Taxonomy" id="208439"/>
    <lineage>
        <taxon>Bacteria</taxon>
        <taxon>Bacillati</taxon>
        <taxon>Actinomycetota</taxon>
        <taxon>Actinomycetes</taxon>
        <taxon>Pseudonocardiales</taxon>
        <taxon>Pseudonocardiaceae</taxon>
        <taxon>Amycolatopsis</taxon>
        <taxon>Amycolatopsis japonica group</taxon>
    </lineage>
</organism>
<evidence type="ECO:0000256" key="1">
    <source>
        <dbReference type="SAM" id="SignalP"/>
    </source>
</evidence>
<dbReference type="KEGG" id="aja:AJAP_33900"/>
<dbReference type="Proteomes" id="UP000028492">
    <property type="component" value="Chromosome"/>
</dbReference>